<comment type="caution">
    <text evidence="1">The sequence shown here is derived from an EMBL/GenBank/DDBJ whole genome shotgun (WGS) entry which is preliminary data.</text>
</comment>
<dbReference type="NCBIfam" id="TIGR04409">
    <property type="entry name" value="LptC_YrbK"/>
    <property type="match status" value="1"/>
</dbReference>
<dbReference type="GO" id="GO:0005886">
    <property type="term" value="C:plasma membrane"/>
    <property type="evidence" value="ECO:0007669"/>
    <property type="project" value="InterPro"/>
</dbReference>
<dbReference type="Pfam" id="PF06835">
    <property type="entry name" value="LptC"/>
    <property type="match status" value="1"/>
</dbReference>
<dbReference type="Proteomes" id="UP000586722">
    <property type="component" value="Unassembled WGS sequence"/>
</dbReference>
<keyword evidence="2" id="KW-1185">Reference proteome</keyword>
<dbReference type="Gene3D" id="2.60.450.10">
    <property type="entry name" value="Lipopolysaccharide (LPS) transport protein A like domain"/>
    <property type="match status" value="1"/>
</dbReference>
<dbReference type="AlphaFoldDB" id="A0A7X5F469"/>
<dbReference type="InterPro" id="IPR026265">
    <property type="entry name" value="LptC"/>
</dbReference>
<dbReference type="GO" id="GO:0015221">
    <property type="term" value="F:lipopolysaccharide transmembrane transporter activity"/>
    <property type="evidence" value="ECO:0007669"/>
    <property type="project" value="InterPro"/>
</dbReference>
<accession>A0A7X5F469</accession>
<protein>
    <submittedName>
        <fullName evidence="1">LPS export ABC transporter periplasmic protein LptC</fullName>
    </submittedName>
</protein>
<reference evidence="2" key="1">
    <citation type="submission" date="2020-01" db="EMBL/GenBank/DDBJ databases">
        <authorList>
            <person name="Fang Y."/>
            <person name="Sun R."/>
            <person name="Nie L."/>
            <person name="He J."/>
            <person name="Hao L."/>
            <person name="Wang L."/>
            <person name="Su S."/>
            <person name="Lv E."/>
            <person name="Zhang Z."/>
            <person name="Xie R."/>
            <person name="Liu H."/>
        </authorList>
    </citation>
    <scope>NUCLEOTIDE SEQUENCE [LARGE SCALE GENOMIC DNA]</scope>
    <source>
        <strain evidence="2">XCT-53</strain>
    </source>
</reference>
<proteinExistence type="predicted"/>
<evidence type="ECO:0000313" key="2">
    <source>
        <dbReference type="Proteomes" id="UP000586722"/>
    </source>
</evidence>
<dbReference type="InterPro" id="IPR010664">
    <property type="entry name" value="LipoPS_assembly_LptC-rel"/>
</dbReference>
<gene>
    <name evidence="1" type="primary">lptC</name>
    <name evidence="1" type="ORF">GWI72_14460</name>
</gene>
<organism evidence="1 2">
    <name type="scientific">Pannonibacter tanglangensis</name>
    <dbReference type="NCBI Taxonomy" id="2750084"/>
    <lineage>
        <taxon>Bacteria</taxon>
        <taxon>Pseudomonadati</taxon>
        <taxon>Pseudomonadota</taxon>
        <taxon>Alphaproteobacteria</taxon>
        <taxon>Hyphomicrobiales</taxon>
        <taxon>Stappiaceae</taxon>
        <taxon>Pannonibacter</taxon>
    </lineage>
</organism>
<name>A0A7X5F469_9HYPH</name>
<sequence length="250" mass="27010">MGSAAGLGDVRRSVLIQRPLVGRAIPARQLLSSDAWEDVAGARLSRARGDARRHTTRVRILRILFPVLGVAVLAVMAGLIVLFNVLTSLGIGNVMLTTEGLVMDRPELSGHDGDRSYKVSAERAIQRITDPRIIDLETITAEIVMGEGERAAITANRGTYNNGAETLLLKDGIKLDWSGDYDAEFSSVEVDLKTGEVRTSDPLVVRSTQGDISAGKFTYDQDNGVVRFTDGIKMTLRPGATRMGAVDTEN</sequence>
<evidence type="ECO:0000313" key="1">
    <source>
        <dbReference type="EMBL" id="NBN79475.1"/>
    </source>
</evidence>
<dbReference type="EMBL" id="JAABLQ010000001">
    <property type="protein sequence ID" value="NBN79475.1"/>
    <property type="molecule type" value="Genomic_DNA"/>
</dbReference>